<organism evidence="2 3">
    <name type="scientific">Zymoseptoria tritici (strain CBS 115943 / IPO323)</name>
    <name type="common">Speckled leaf blotch fungus</name>
    <name type="synonym">Septoria tritici</name>
    <dbReference type="NCBI Taxonomy" id="336722"/>
    <lineage>
        <taxon>Eukaryota</taxon>
        <taxon>Fungi</taxon>
        <taxon>Dikarya</taxon>
        <taxon>Ascomycota</taxon>
        <taxon>Pezizomycotina</taxon>
        <taxon>Dothideomycetes</taxon>
        <taxon>Dothideomycetidae</taxon>
        <taxon>Mycosphaerellales</taxon>
        <taxon>Mycosphaerellaceae</taxon>
        <taxon>Zymoseptoria</taxon>
    </lineage>
</organism>
<feature type="compositionally biased region" description="Acidic residues" evidence="1">
    <location>
        <begin position="703"/>
        <end position="717"/>
    </location>
</feature>
<name>F9XA43_ZYMTI</name>
<feature type="compositionally biased region" description="Basic and acidic residues" evidence="1">
    <location>
        <begin position="58"/>
        <end position="88"/>
    </location>
</feature>
<accession>F9XA43</accession>
<dbReference type="eggNOG" id="ENOG502SY3U">
    <property type="taxonomic scope" value="Eukaryota"/>
</dbReference>
<reference evidence="2 3" key="1">
    <citation type="journal article" date="2011" name="PLoS Genet.">
        <title>Finished genome of the fungal wheat pathogen Mycosphaerella graminicola reveals dispensome structure, chromosome plasticity, and stealth pathogenesis.</title>
        <authorList>
            <person name="Goodwin S.B."/>
            <person name="Ben M'barek S."/>
            <person name="Dhillon B."/>
            <person name="Wittenberg A.H.J."/>
            <person name="Crane C.F."/>
            <person name="Hane J.K."/>
            <person name="Foster A.J."/>
            <person name="Van der Lee T.A.J."/>
            <person name="Grimwood J."/>
            <person name="Aerts A."/>
            <person name="Antoniw J."/>
            <person name="Bailey A."/>
            <person name="Bluhm B."/>
            <person name="Bowler J."/>
            <person name="Bristow J."/>
            <person name="van der Burgt A."/>
            <person name="Canto-Canche B."/>
            <person name="Churchill A.C.L."/>
            <person name="Conde-Ferraez L."/>
            <person name="Cools H.J."/>
            <person name="Coutinho P.M."/>
            <person name="Csukai M."/>
            <person name="Dehal P."/>
            <person name="De Wit P."/>
            <person name="Donzelli B."/>
            <person name="van de Geest H.C."/>
            <person name="van Ham R.C.H.J."/>
            <person name="Hammond-Kosack K.E."/>
            <person name="Henrissat B."/>
            <person name="Kilian A."/>
            <person name="Kobayashi A.K."/>
            <person name="Koopmann E."/>
            <person name="Kourmpetis Y."/>
            <person name="Kuzniar A."/>
            <person name="Lindquist E."/>
            <person name="Lombard V."/>
            <person name="Maliepaard C."/>
            <person name="Martins N."/>
            <person name="Mehrabi R."/>
            <person name="Nap J.P.H."/>
            <person name="Ponomarenko A."/>
            <person name="Rudd J.J."/>
            <person name="Salamov A."/>
            <person name="Schmutz J."/>
            <person name="Schouten H.J."/>
            <person name="Shapiro H."/>
            <person name="Stergiopoulos I."/>
            <person name="Torriani S.F.F."/>
            <person name="Tu H."/>
            <person name="de Vries R.P."/>
            <person name="Waalwijk C."/>
            <person name="Ware S.B."/>
            <person name="Wiebenga A."/>
            <person name="Zwiers L.-H."/>
            <person name="Oliver R.P."/>
            <person name="Grigoriev I.V."/>
            <person name="Kema G.H.J."/>
        </authorList>
    </citation>
    <scope>NUCLEOTIDE SEQUENCE [LARGE SCALE GENOMIC DNA]</scope>
    <source>
        <strain evidence="3">CBS 115943 / IPO323</strain>
    </source>
</reference>
<evidence type="ECO:0000313" key="3">
    <source>
        <dbReference type="Proteomes" id="UP000008062"/>
    </source>
</evidence>
<feature type="region of interest" description="Disordered" evidence="1">
    <location>
        <begin position="415"/>
        <end position="449"/>
    </location>
</feature>
<sequence length="1133" mass="127597">MSRLIPANIAQYRFLTMEALLNFWADFKTPLIETWRSVDNSLLGADSPLLLHPQSEADSPRHQRDSEDGRSYTEESDEERQSEAEPSRDQTQFIDRGTNTEESDGTPHDQTDPGHSGLSEWEEEAARQSVMLVFEEEIPDAYTDGPGCLIEAHDGVKPCIALTISSDLSAKIQKVIMSKREFEAEKVRAKARSEAVKKFSSELRTAKVKHQSRIASEEARQSVSDEEKFDKISSLRQELEMLELLSENMTAVKTNIELNLSARADGLAAAQAAVSAYLEDAFVYAQLSEPDAGASPEPVPEYDLQEEYQTLRDQMEEINGGPPARQTLDTSDDHLRANKPVQTPAQEAMLQASTDLWHARERLQQAQNRFHARDEIRRDEYQQNIELEEAGQPTLDLIEAEDAVEQAKIAAREAGLPCEDDRQSSCFADDADDGPDGPFRSGDPDTSEHVAAEPRVLDWFDSLVEAGDAEFMGAAEVDDWDYSEAGMSDSLSMVAQGSDRRRIDKWQQIVLLCGQAFSFERVQRQAKHVDLVDPKDDEHSTLAEGGSLACYLQARMIWYQFRIHVCDVERKSKDFSALEVSHGAFGPDTFGCFDRLEDLPEMWRVIERVLCWSEDVEWRMINGWKVECFGISQKWATIFGAASRQLPCATKTEATRPFTATDRTCHCADRPIYQDSGTQTIDESILNPNDDHLDETERVLESSPDEAPGETFDEECGGENHSEYIDEQSVREERYVRIHDEVEEDYTAGPLRLVLATDGLKDDCPALLMNLELSGLIQQAIYAERQFVRAERHETDTRIELMRLESAVKREIRAHEYRLDQDQVDDLETAAVASATDEAVSAASVKELENLRLLLADVGQRKQRAAAQVETEAMLLHNCTRALTECLEDAFTAAELVWPEEQAPDIDVEPLDLKQEYQAFCEQLREMEEGSQASSVAALNVTGDTYLRVPPQVLGPEEQAEADLKSAFFDAQERLQNATFYFDKRGMARHEDRQRTDEDEQVFDLRWVQHISELTREVIDAEEGLAIAKTAAREAGLNVTLEYQSSGFAETEGSGDRMSIGDELIVPARMENISGWLSGVDEEVSSETASSADVDDWEARDVEICDSISLVAYGVDRRKIDGWQQDCRRYNEE</sequence>
<feature type="region of interest" description="Disordered" evidence="1">
    <location>
        <begin position="50"/>
        <end position="126"/>
    </location>
</feature>
<dbReference type="RefSeq" id="XP_003853291.1">
    <property type="nucleotide sequence ID" value="XM_003853243.1"/>
</dbReference>
<evidence type="ECO:0000256" key="1">
    <source>
        <dbReference type="SAM" id="MobiDB-lite"/>
    </source>
</evidence>
<gene>
    <name evidence="2" type="ORF">MYCGRDRAFT_92770</name>
</gene>
<dbReference type="HOGENOM" id="CLU_278751_0_0_1"/>
<protein>
    <submittedName>
        <fullName evidence="2">Uncharacterized protein</fullName>
    </submittedName>
</protein>
<dbReference type="InParanoid" id="F9XA43"/>
<dbReference type="AlphaFoldDB" id="F9XA43"/>
<dbReference type="KEGG" id="ztr:MYCGRDRAFT_92770"/>
<proteinExistence type="predicted"/>
<dbReference type="Proteomes" id="UP000008062">
    <property type="component" value="Chromosome 4"/>
</dbReference>
<evidence type="ECO:0000313" key="2">
    <source>
        <dbReference type="EMBL" id="EGP88267.1"/>
    </source>
</evidence>
<keyword evidence="3" id="KW-1185">Reference proteome</keyword>
<dbReference type="EMBL" id="CM001199">
    <property type="protein sequence ID" value="EGP88267.1"/>
    <property type="molecule type" value="Genomic_DNA"/>
</dbReference>
<dbReference type="GeneID" id="13399959"/>
<dbReference type="OrthoDB" id="5391053at2759"/>
<feature type="region of interest" description="Disordered" evidence="1">
    <location>
        <begin position="694"/>
        <end position="721"/>
    </location>
</feature>